<dbReference type="RefSeq" id="WP_315605174.1">
    <property type="nucleotide sequence ID" value="NZ_CP130318.1"/>
</dbReference>
<dbReference type="KEGG" id="paun:MJA45_28000"/>
<keyword evidence="2" id="KW-1185">Reference proteome</keyword>
<dbReference type="Gene3D" id="3.40.50.12780">
    <property type="entry name" value="N-terminal domain of ligase-like"/>
    <property type="match status" value="1"/>
</dbReference>
<protein>
    <submittedName>
        <fullName evidence="1">CoF synthetase</fullName>
    </submittedName>
</protein>
<organism evidence="1 2">
    <name type="scientific">Paenibacillus aurantius</name>
    <dbReference type="NCBI Taxonomy" id="2918900"/>
    <lineage>
        <taxon>Bacteria</taxon>
        <taxon>Bacillati</taxon>
        <taxon>Bacillota</taxon>
        <taxon>Bacilli</taxon>
        <taxon>Bacillales</taxon>
        <taxon>Paenibacillaceae</taxon>
        <taxon>Paenibacillus</taxon>
    </lineage>
</organism>
<evidence type="ECO:0000313" key="2">
    <source>
        <dbReference type="Proteomes" id="UP001305702"/>
    </source>
</evidence>
<dbReference type="InterPro" id="IPR042099">
    <property type="entry name" value="ANL_N_sf"/>
</dbReference>
<gene>
    <name evidence="1" type="ORF">MJA45_28000</name>
</gene>
<accession>A0AA96RFL8</accession>
<dbReference type="PANTHER" id="PTHR43845:SF1">
    <property type="entry name" value="BLR5969 PROTEIN"/>
    <property type="match status" value="1"/>
</dbReference>
<sequence length="417" mass="46649">MDQPDNLQSALARMEPYLPWYRLWINGNGAGGGPVRSLQDLPLVTASILEAYYYAENNPLADRPELNCYRTSGTSSGIRKAIYYSDWDEEQYVRIKEDIFRAILGTGRYRTALADMGTGHAEATAVEVFRRLGMEVESISFRLPIQEHLAKLESFRPEVLYTMPSILNRIVLESPDPSSYGIRHVVLVGEIASRAWIRETARQLGLEPEQITDTYGSIEVGTIAYYSHEHGRYVLAEGLSAEGMGSEELGEGLEPLPDAQEKVLVLTSLVREAFPALRYVTYDVVRDLRPILVDGRWTPSFHSLVKRIGPDLKHGEKISIYDVETVVYRHLSEAGFRVKVTGNALTVAIASPLATDEVLHSIRHDLEHLIPEIGMMIQARLLDGIRVIRVKAEELTSGGSIKGKKLFYEQSGESSET</sequence>
<dbReference type="Proteomes" id="UP001305702">
    <property type="component" value="Chromosome"/>
</dbReference>
<name>A0AA96RFL8_9BACL</name>
<dbReference type="AlphaFoldDB" id="A0AA96RFL8"/>
<dbReference type="EMBL" id="CP130318">
    <property type="protein sequence ID" value="WNQ11398.1"/>
    <property type="molecule type" value="Genomic_DNA"/>
</dbReference>
<evidence type="ECO:0000313" key="1">
    <source>
        <dbReference type="EMBL" id="WNQ11398.1"/>
    </source>
</evidence>
<dbReference type="PANTHER" id="PTHR43845">
    <property type="entry name" value="BLR5969 PROTEIN"/>
    <property type="match status" value="1"/>
</dbReference>
<dbReference type="SUPFAM" id="SSF56801">
    <property type="entry name" value="Acetyl-CoA synthetase-like"/>
    <property type="match status" value="1"/>
</dbReference>
<reference evidence="1 2" key="1">
    <citation type="submission" date="2022-02" db="EMBL/GenBank/DDBJ databases">
        <title>Paenibacillus sp. MBLB1776 Whole Genome Shotgun Sequencing.</title>
        <authorList>
            <person name="Hwang C.Y."/>
            <person name="Cho E.-S."/>
            <person name="Seo M.-J."/>
        </authorList>
    </citation>
    <scope>NUCLEOTIDE SEQUENCE [LARGE SCALE GENOMIC DNA]</scope>
    <source>
        <strain evidence="1 2">MBLB1776</strain>
    </source>
</reference>
<proteinExistence type="predicted"/>